<proteinExistence type="predicted"/>
<evidence type="ECO:0000313" key="2">
    <source>
        <dbReference type="EMBL" id="TDO28912.1"/>
    </source>
</evidence>
<feature type="chain" id="PRO_5020418806" description="WG repeat protein" evidence="1">
    <location>
        <begin position="20"/>
        <end position="229"/>
    </location>
</feature>
<organism evidence="2 3">
    <name type="scientific">Sediminibacterium goheungense</name>
    <dbReference type="NCBI Taxonomy" id="1086393"/>
    <lineage>
        <taxon>Bacteria</taxon>
        <taxon>Pseudomonadati</taxon>
        <taxon>Bacteroidota</taxon>
        <taxon>Chitinophagia</taxon>
        <taxon>Chitinophagales</taxon>
        <taxon>Chitinophagaceae</taxon>
        <taxon>Sediminibacterium</taxon>
    </lineage>
</organism>
<sequence length="229" mass="26501">MKYSALFIALSMFVTITYCQTPNMAVSRVEMDRFMVDANGRLLKPDGDYNEEGTPYFSRNFLPGTVTILKGNTYHGLQVRINFHTHEIIFLDPDGREMVVAQPVERVELTTPEGKKIFRSGYAPIDKQDPNVFYEVLDSGAVSLLKYTEVSFSERQPYPNARYVRTYRDKVFYYMAKGIQLEKLPKNTDELPAMFTGKEAKLTELIKRDKLKLKKESDMIQLFRYANTL</sequence>
<evidence type="ECO:0000313" key="3">
    <source>
        <dbReference type="Proteomes" id="UP000295741"/>
    </source>
</evidence>
<protein>
    <recommendedName>
        <fullName evidence="4">WG repeat protein</fullName>
    </recommendedName>
</protein>
<dbReference type="OrthoDB" id="661896at2"/>
<evidence type="ECO:0008006" key="4">
    <source>
        <dbReference type="Google" id="ProtNLM"/>
    </source>
</evidence>
<feature type="signal peptide" evidence="1">
    <location>
        <begin position="1"/>
        <end position="19"/>
    </location>
</feature>
<dbReference type="AlphaFoldDB" id="A0A4R6J111"/>
<keyword evidence="3" id="KW-1185">Reference proteome</keyword>
<name>A0A4R6J111_9BACT</name>
<dbReference type="Proteomes" id="UP000295741">
    <property type="component" value="Unassembled WGS sequence"/>
</dbReference>
<dbReference type="EMBL" id="SNWP01000010">
    <property type="protein sequence ID" value="TDO28912.1"/>
    <property type="molecule type" value="Genomic_DNA"/>
</dbReference>
<keyword evidence="1" id="KW-0732">Signal</keyword>
<comment type="caution">
    <text evidence="2">The sequence shown here is derived from an EMBL/GenBank/DDBJ whole genome shotgun (WGS) entry which is preliminary data.</text>
</comment>
<reference evidence="2 3" key="1">
    <citation type="submission" date="2019-03" db="EMBL/GenBank/DDBJ databases">
        <title>Genomic Encyclopedia of Archaeal and Bacterial Type Strains, Phase II (KMG-II): from individual species to whole genera.</title>
        <authorList>
            <person name="Goeker M."/>
        </authorList>
    </citation>
    <scope>NUCLEOTIDE SEQUENCE [LARGE SCALE GENOMIC DNA]</scope>
    <source>
        <strain evidence="2 3">DSM 28323</strain>
    </source>
</reference>
<evidence type="ECO:0000256" key="1">
    <source>
        <dbReference type="SAM" id="SignalP"/>
    </source>
</evidence>
<dbReference type="RefSeq" id="WP_133473524.1">
    <property type="nucleotide sequence ID" value="NZ_SNWP01000010.1"/>
</dbReference>
<gene>
    <name evidence="2" type="ORF">BC659_0994</name>
</gene>
<accession>A0A4R6J111</accession>